<comment type="cofactor">
    <cofactor evidence="1">
        <name>Zn(2+)</name>
        <dbReference type="ChEBI" id="CHEBI:29105"/>
    </cofactor>
</comment>
<evidence type="ECO:0000256" key="5">
    <source>
        <dbReference type="ARBA" id="ARBA00022763"/>
    </source>
</evidence>
<dbReference type="GO" id="GO:0140078">
    <property type="term" value="F:class I DNA-(apurinic or apyrimidinic site) endonuclease activity"/>
    <property type="evidence" value="ECO:0007669"/>
    <property type="project" value="UniProtKB-EC"/>
</dbReference>
<gene>
    <name evidence="17" type="ordered locus">Acid345_0380</name>
</gene>
<evidence type="ECO:0000256" key="3">
    <source>
        <dbReference type="ARBA" id="ARBA00012720"/>
    </source>
</evidence>
<organism evidence="17 18">
    <name type="scientific">Koribacter versatilis (strain Ellin345)</name>
    <dbReference type="NCBI Taxonomy" id="204669"/>
    <lineage>
        <taxon>Bacteria</taxon>
        <taxon>Pseudomonadati</taxon>
        <taxon>Acidobacteriota</taxon>
        <taxon>Terriglobia</taxon>
        <taxon>Terriglobales</taxon>
        <taxon>Candidatus Korobacteraceae</taxon>
        <taxon>Candidatus Korobacter</taxon>
    </lineage>
</organism>
<evidence type="ECO:0000256" key="10">
    <source>
        <dbReference type="ARBA" id="ARBA00023204"/>
    </source>
</evidence>
<dbReference type="EC" id="4.2.99.18" evidence="3"/>
<evidence type="ECO:0000256" key="12">
    <source>
        <dbReference type="ARBA" id="ARBA00023268"/>
    </source>
</evidence>
<dbReference type="KEGG" id="aba:Acid345_0380"/>
<dbReference type="Pfam" id="PF01149">
    <property type="entry name" value="Fapy_DNA_glyco"/>
    <property type="match status" value="1"/>
</dbReference>
<evidence type="ECO:0000259" key="16">
    <source>
        <dbReference type="PROSITE" id="PS51068"/>
    </source>
</evidence>
<dbReference type="Gene3D" id="1.10.8.50">
    <property type="match status" value="1"/>
</dbReference>
<dbReference type="InterPro" id="IPR015886">
    <property type="entry name" value="H2TH_FPG"/>
</dbReference>
<keyword evidence="6 14" id="KW-0863">Zinc-finger</keyword>
<dbReference type="InterPro" id="IPR044090">
    <property type="entry name" value="Nei2_N"/>
</dbReference>
<keyword evidence="8" id="KW-0862">Zinc</keyword>
<dbReference type="InterPro" id="IPR012319">
    <property type="entry name" value="FPG_cat"/>
</dbReference>
<feature type="domain" description="FPG-type" evidence="15">
    <location>
        <begin position="239"/>
        <end position="275"/>
    </location>
</feature>
<dbReference type="InterPro" id="IPR000214">
    <property type="entry name" value="Znf_DNA_glyclase/AP_lyase"/>
</dbReference>
<dbReference type="CDD" id="cd08971">
    <property type="entry name" value="AcNei2_N"/>
    <property type="match status" value="1"/>
</dbReference>
<dbReference type="SUPFAM" id="SSF46946">
    <property type="entry name" value="S13-like H2TH domain"/>
    <property type="match status" value="1"/>
</dbReference>
<dbReference type="InterPro" id="IPR035937">
    <property type="entry name" value="FPG_N"/>
</dbReference>
<dbReference type="InterPro" id="IPR010663">
    <property type="entry name" value="Znf_FPG/IleRS"/>
</dbReference>
<evidence type="ECO:0000256" key="6">
    <source>
        <dbReference type="ARBA" id="ARBA00022771"/>
    </source>
</evidence>
<dbReference type="OrthoDB" id="9800855at2"/>
<dbReference type="Pfam" id="PF06831">
    <property type="entry name" value="H2TH"/>
    <property type="match status" value="1"/>
</dbReference>
<keyword evidence="4" id="KW-0479">Metal-binding</keyword>
<dbReference type="eggNOG" id="COG0266">
    <property type="taxonomic scope" value="Bacteria"/>
</dbReference>
<dbReference type="GO" id="GO:0006284">
    <property type="term" value="P:base-excision repair"/>
    <property type="evidence" value="ECO:0007669"/>
    <property type="project" value="InterPro"/>
</dbReference>
<evidence type="ECO:0000313" key="17">
    <source>
        <dbReference type="EMBL" id="ABF39385.1"/>
    </source>
</evidence>
<keyword evidence="13" id="KW-0326">Glycosidase</keyword>
<feature type="domain" description="Formamidopyrimidine-DNA glycosylase catalytic" evidence="16">
    <location>
        <begin position="2"/>
        <end position="97"/>
    </location>
</feature>
<dbReference type="AlphaFoldDB" id="Q1IUR5"/>
<dbReference type="EMBL" id="CP000360">
    <property type="protein sequence ID" value="ABF39385.1"/>
    <property type="molecule type" value="Genomic_DNA"/>
</dbReference>
<dbReference type="PANTHER" id="PTHR42697">
    <property type="entry name" value="ENDONUCLEASE 8"/>
    <property type="match status" value="1"/>
</dbReference>
<dbReference type="GO" id="GO:0008270">
    <property type="term" value="F:zinc ion binding"/>
    <property type="evidence" value="ECO:0007669"/>
    <property type="project" value="UniProtKB-KW"/>
</dbReference>
<dbReference type="InterPro" id="IPR010979">
    <property type="entry name" value="Ribosomal_uS13-like_H2TH"/>
</dbReference>
<reference evidence="17 18" key="1">
    <citation type="journal article" date="2009" name="Appl. Environ. Microbiol.">
        <title>Three genomes from the phylum Acidobacteria provide insight into the lifestyles of these microorganisms in soils.</title>
        <authorList>
            <person name="Ward N.L."/>
            <person name="Challacombe J.F."/>
            <person name="Janssen P.H."/>
            <person name="Henrissat B."/>
            <person name="Coutinho P.M."/>
            <person name="Wu M."/>
            <person name="Xie G."/>
            <person name="Haft D.H."/>
            <person name="Sait M."/>
            <person name="Badger J."/>
            <person name="Barabote R.D."/>
            <person name="Bradley B."/>
            <person name="Brettin T.S."/>
            <person name="Brinkac L.M."/>
            <person name="Bruce D."/>
            <person name="Creasy T."/>
            <person name="Daugherty S.C."/>
            <person name="Davidsen T.M."/>
            <person name="DeBoy R.T."/>
            <person name="Detter J.C."/>
            <person name="Dodson R.J."/>
            <person name="Durkin A.S."/>
            <person name="Ganapathy A."/>
            <person name="Gwinn-Giglio M."/>
            <person name="Han C.S."/>
            <person name="Khouri H."/>
            <person name="Kiss H."/>
            <person name="Kothari S.P."/>
            <person name="Madupu R."/>
            <person name="Nelson K.E."/>
            <person name="Nelson W.C."/>
            <person name="Paulsen I."/>
            <person name="Penn K."/>
            <person name="Ren Q."/>
            <person name="Rosovitz M.J."/>
            <person name="Selengut J.D."/>
            <person name="Shrivastava S."/>
            <person name="Sullivan S.A."/>
            <person name="Tapia R."/>
            <person name="Thompson L.S."/>
            <person name="Watkins K.L."/>
            <person name="Yang Q."/>
            <person name="Yu C."/>
            <person name="Zafar N."/>
            <person name="Zhou L."/>
            <person name="Kuske C.R."/>
        </authorList>
    </citation>
    <scope>NUCLEOTIDE SEQUENCE [LARGE SCALE GENOMIC DNA]</scope>
    <source>
        <strain evidence="17 18">Ellin345</strain>
    </source>
</reference>
<evidence type="ECO:0000256" key="13">
    <source>
        <dbReference type="ARBA" id="ARBA00023295"/>
    </source>
</evidence>
<evidence type="ECO:0000256" key="9">
    <source>
        <dbReference type="ARBA" id="ARBA00023125"/>
    </source>
</evidence>
<evidence type="ECO:0000259" key="15">
    <source>
        <dbReference type="PROSITE" id="PS51066"/>
    </source>
</evidence>
<dbReference type="PROSITE" id="PS51068">
    <property type="entry name" value="FPG_CAT"/>
    <property type="match status" value="1"/>
</dbReference>
<dbReference type="GO" id="GO:0003684">
    <property type="term" value="F:damaged DNA binding"/>
    <property type="evidence" value="ECO:0007669"/>
    <property type="project" value="InterPro"/>
</dbReference>
<dbReference type="RefSeq" id="WP_011521187.1">
    <property type="nucleotide sequence ID" value="NC_008009.1"/>
</dbReference>
<evidence type="ECO:0000256" key="8">
    <source>
        <dbReference type="ARBA" id="ARBA00022833"/>
    </source>
</evidence>
<evidence type="ECO:0000256" key="4">
    <source>
        <dbReference type="ARBA" id="ARBA00022723"/>
    </source>
</evidence>
<evidence type="ECO:0000256" key="11">
    <source>
        <dbReference type="ARBA" id="ARBA00023239"/>
    </source>
</evidence>
<keyword evidence="9" id="KW-0238">DNA-binding</keyword>
<dbReference type="SUPFAM" id="SSF57716">
    <property type="entry name" value="Glucocorticoid receptor-like (DNA-binding domain)"/>
    <property type="match status" value="1"/>
</dbReference>
<dbReference type="Proteomes" id="UP000002432">
    <property type="component" value="Chromosome"/>
</dbReference>
<dbReference type="GO" id="GO:0000703">
    <property type="term" value="F:oxidized pyrimidine nucleobase lesion DNA N-glycosylase activity"/>
    <property type="evidence" value="ECO:0007669"/>
    <property type="project" value="TreeGrafter"/>
</dbReference>
<proteinExistence type="inferred from homology"/>
<dbReference type="SMART" id="SM01232">
    <property type="entry name" value="H2TH"/>
    <property type="match status" value="1"/>
</dbReference>
<keyword evidence="12" id="KW-0511">Multifunctional enzyme</keyword>
<name>Q1IUR5_KORVE</name>
<evidence type="ECO:0000256" key="1">
    <source>
        <dbReference type="ARBA" id="ARBA00001947"/>
    </source>
</evidence>
<dbReference type="SMART" id="SM00898">
    <property type="entry name" value="Fapy_DNA_glyco"/>
    <property type="match status" value="1"/>
</dbReference>
<keyword evidence="10" id="KW-0234">DNA repair</keyword>
<keyword evidence="11 17" id="KW-0456">Lyase</keyword>
<dbReference type="Pfam" id="PF06827">
    <property type="entry name" value="zf-FPG_IleRS"/>
    <property type="match status" value="1"/>
</dbReference>
<accession>Q1IUR5</accession>
<dbReference type="PANTHER" id="PTHR42697:SF1">
    <property type="entry name" value="ENDONUCLEASE 8"/>
    <property type="match status" value="1"/>
</dbReference>
<dbReference type="SUPFAM" id="SSF81624">
    <property type="entry name" value="N-terminal domain of MutM-like DNA repair proteins"/>
    <property type="match status" value="1"/>
</dbReference>
<evidence type="ECO:0000313" key="18">
    <source>
        <dbReference type="Proteomes" id="UP000002432"/>
    </source>
</evidence>
<protein>
    <recommendedName>
        <fullName evidence="3">DNA-(apurinic or apyrimidinic site) lyase</fullName>
        <ecNumber evidence="3">4.2.99.18</ecNumber>
    </recommendedName>
</protein>
<keyword evidence="5" id="KW-0227">DNA damage</keyword>
<sequence>MPEGDTIFRAARTLQRALAGKVVTRFETVLPKLARVDEDAPLAGRTVVDVEARGKWMLMHFSGDLILLTHMLMSGSWHIYRPGEQWQRSRNDMRVVIETSDILAVAFRVPVAEFHTEESLKRRARLNQLGDDLLGAEFDIPASVERLRAHGDLELGDTLLHQSVLAGPGNVFKSEICFACRLDPFRKISSLSEEELLRVATKARELMTSNVSDTSGDKIVTYTGFRRTTGRSDPYERLWVYGRAGLPCRRCGTRIEVKRQGAQARKTYFCPECQR</sequence>
<evidence type="ECO:0000256" key="7">
    <source>
        <dbReference type="ARBA" id="ARBA00022801"/>
    </source>
</evidence>
<dbReference type="HOGENOM" id="CLU_038423_2_0_0"/>
<dbReference type="STRING" id="204669.Acid345_0380"/>
<evidence type="ECO:0000256" key="14">
    <source>
        <dbReference type="PROSITE-ProRule" id="PRU00391"/>
    </source>
</evidence>
<dbReference type="PROSITE" id="PS51066">
    <property type="entry name" value="ZF_FPG_2"/>
    <property type="match status" value="1"/>
</dbReference>
<comment type="similarity">
    <text evidence="2">Belongs to the FPG family.</text>
</comment>
<keyword evidence="18" id="KW-1185">Reference proteome</keyword>
<evidence type="ECO:0000256" key="2">
    <source>
        <dbReference type="ARBA" id="ARBA00009409"/>
    </source>
</evidence>
<dbReference type="EnsemblBacteria" id="ABF39385">
    <property type="protein sequence ID" value="ABF39385"/>
    <property type="gene ID" value="Acid345_0380"/>
</dbReference>
<keyword evidence="7" id="KW-0378">Hydrolase</keyword>
<dbReference type="Gene3D" id="3.20.190.10">
    <property type="entry name" value="MutM-like, N-terminal"/>
    <property type="match status" value="1"/>
</dbReference>